<dbReference type="InterPro" id="IPR016181">
    <property type="entry name" value="Acyl_CoA_acyltransferase"/>
</dbReference>
<dbReference type="GO" id="GO:0016746">
    <property type="term" value="F:acyltransferase activity"/>
    <property type="evidence" value="ECO:0007669"/>
    <property type="project" value="UniProtKB-KW"/>
</dbReference>
<dbReference type="Proteomes" id="UP001183222">
    <property type="component" value="Unassembled WGS sequence"/>
</dbReference>
<dbReference type="SUPFAM" id="SSF55729">
    <property type="entry name" value="Acyl-CoA N-acyltransferases (Nat)"/>
    <property type="match status" value="1"/>
</dbReference>
<comment type="caution">
    <text evidence="2">The sequence shown here is derived from an EMBL/GenBank/DDBJ whole genome shotgun (WGS) entry which is preliminary data.</text>
</comment>
<protein>
    <submittedName>
        <fullName evidence="2">GNAT family N-acetyltransferase</fullName>
        <ecNumber evidence="2">2.3.1.-</ecNumber>
    </submittedName>
</protein>
<evidence type="ECO:0000313" key="3">
    <source>
        <dbReference type="Proteomes" id="UP001183222"/>
    </source>
</evidence>
<dbReference type="PROSITE" id="PS51186">
    <property type="entry name" value="GNAT"/>
    <property type="match status" value="1"/>
</dbReference>
<dbReference type="InterPro" id="IPR000182">
    <property type="entry name" value="GNAT_dom"/>
</dbReference>
<feature type="domain" description="N-acetyltransferase" evidence="1">
    <location>
        <begin position="32"/>
        <end position="182"/>
    </location>
</feature>
<sequence length="188" mass="20092">MSDPSGPSLGWSTDPAQVSALLRAELTACWRDVVNAGGAVGFAEEAPVSDAVVAPVVEQVVARLDARLGRLLVATRGDEVLGWLVLTGNADPVTAHWARVTHVQTRPSERGTGVARALLTELQRSARDDLGLEHLRLEVRGGMGLEDFYGRFGWTVVGSWPRALRFTRHGVRDEVLMGLDLGTGTAGS</sequence>
<reference evidence="3" key="1">
    <citation type="submission" date="2023-07" db="EMBL/GenBank/DDBJ databases">
        <title>30 novel species of actinomycetes from the DSMZ collection.</title>
        <authorList>
            <person name="Nouioui I."/>
        </authorList>
    </citation>
    <scope>NUCLEOTIDE SEQUENCE [LARGE SCALE GENOMIC DNA]</scope>
    <source>
        <strain evidence="3">DSM 46792</strain>
    </source>
</reference>
<dbReference type="EC" id="2.3.1.-" evidence="2"/>
<keyword evidence="2" id="KW-0808">Transferase</keyword>
<dbReference type="CDD" id="cd04301">
    <property type="entry name" value="NAT_SF"/>
    <property type="match status" value="1"/>
</dbReference>
<keyword evidence="2" id="KW-0012">Acyltransferase</keyword>
<dbReference type="EMBL" id="JAVREI010000003">
    <property type="protein sequence ID" value="MDT0275810.1"/>
    <property type="molecule type" value="Genomic_DNA"/>
</dbReference>
<evidence type="ECO:0000259" key="1">
    <source>
        <dbReference type="PROSITE" id="PS51186"/>
    </source>
</evidence>
<dbReference type="RefSeq" id="WP_311344630.1">
    <property type="nucleotide sequence ID" value="NZ_JAVREI010000003.1"/>
</dbReference>
<dbReference type="Pfam" id="PF00583">
    <property type="entry name" value="Acetyltransf_1"/>
    <property type="match status" value="1"/>
</dbReference>
<organism evidence="2 3">
    <name type="scientific">Blastococcus goldschmidtiae</name>
    <dbReference type="NCBI Taxonomy" id="3075546"/>
    <lineage>
        <taxon>Bacteria</taxon>
        <taxon>Bacillati</taxon>
        <taxon>Actinomycetota</taxon>
        <taxon>Actinomycetes</taxon>
        <taxon>Geodermatophilales</taxon>
        <taxon>Geodermatophilaceae</taxon>
        <taxon>Blastococcus</taxon>
    </lineage>
</organism>
<proteinExistence type="predicted"/>
<accession>A0ABU2K6J6</accession>
<dbReference type="Gene3D" id="3.40.630.30">
    <property type="match status" value="1"/>
</dbReference>
<gene>
    <name evidence="2" type="ORF">RM425_07830</name>
</gene>
<keyword evidence="3" id="KW-1185">Reference proteome</keyword>
<evidence type="ECO:0000313" key="2">
    <source>
        <dbReference type="EMBL" id="MDT0275810.1"/>
    </source>
</evidence>
<name>A0ABU2K6J6_9ACTN</name>